<dbReference type="PANTHER" id="PTHR33936">
    <property type="entry name" value="PROTEIN CBG17840"/>
    <property type="match status" value="1"/>
</dbReference>
<keyword evidence="1" id="KW-0479">Metal-binding</keyword>
<name>A0A183FJC6_HELPZ</name>
<dbReference type="PROSITE" id="PS00028">
    <property type="entry name" value="ZINC_FINGER_C2H2_1"/>
    <property type="match status" value="2"/>
</dbReference>
<feature type="compositionally biased region" description="Low complexity" evidence="2">
    <location>
        <begin position="299"/>
        <end position="314"/>
    </location>
</feature>
<dbReference type="AlphaFoldDB" id="A0A183FJC6"/>
<keyword evidence="1" id="KW-0862">Zinc</keyword>
<keyword evidence="1" id="KW-0863">Zinc-finger</keyword>
<protein>
    <submittedName>
        <fullName evidence="6">C2H2-type domain-containing protein</fullName>
    </submittedName>
</protein>
<proteinExistence type="predicted"/>
<dbReference type="InterPro" id="IPR052797">
    <property type="entry name" value="RegFact_GeneExpr_CellDeath"/>
</dbReference>
<evidence type="ECO:0000313" key="5">
    <source>
        <dbReference type="Proteomes" id="UP000050761"/>
    </source>
</evidence>
<evidence type="ECO:0000256" key="2">
    <source>
        <dbReference type="SAM" id="MobiDB-lite"/>
    </source>
</evidence>
<gene>
    <name evidence="4" type="ORF">HPBE_LOCUS7105</name>
</gene>
<reference evidence="6" key="2">
    <citation type="submission" date="2019-09" db="UniProtKB">
        <authorList>
            <consortium name="WormBaseParasite"/>
        </authorList>
    </citation>
    <scope>IDENTIFICATION</scope>
</reference>
<feature type="region of interest" description="Disordered" evidence="2">
    <location>
        <begin position="210"/>
        <end position="233"/>
    </location>
</feature>
<dbReference type="Gene3D" id="3.30.160.60">
    <property type="entry name" value="Classic Zinc Finger"/>
    <property type="match status" value="1"/>
</dbReference>
<organism evidence="5 6">
    <name type="scientific">Heligmosomoides polygyrus</name>
    <name type="common">Parasitic roundworm</name>
    <dbReference type="NCBI Taxonomy" id="6339"/>
    <lineage>
        <taxon>Eukaryota</taxon>
        <taxon>Metazoa</taxon>
        <taxon>Ecdysozoa</taxon>
        <taxon>Nematoda</taxon>
        <taxon>Chromadorea</taxon>
        <taxon>Rhabditida</taxon>
        <taxon>Rhabditina</taxon>
        <taxon>Rhabditomorpha</taxon>
        <taxon>Strongyloidea</taxon>
        <taxon>Heligmosomidae</taxon>
        <taxon>Heligmosomoides</taxon>
    </lineage>
</organism>
<dbReference type="WBParaSite" id="HPBE_0000710401-mRNA-1">
    <property type="protein sequence ID" value="HPBE_0000710401-mRNA-1"/>
    <property type="gene ID" value="HPBE_0000710401"/>
</dbReference>
<dbReference type="PANTHER" id="PTHR33936:SF24">
    <property type="entry name" value="C2H2-TYPE DOMAIN-CONTAINING PROTEIN"/>
    <property type="match status" value="1"/>
</dbReference>
<dbReference type="InterPro" id="IPR013087">
    <property type="entry name" value="Znf_C2H2_type"/>
</dbReference>
<dbReference type="OrthoDB" id="5874636at2759"/>
<sequence length="349" mass="39972">MQNDWYCELCGLTVSSQAFMNRHMRQVHSAPNATVQQHVMNFPESCPACDLRLRNPQDLLVHARRLHRFSGTVKRKRFRSYIEFLLWKRAVEEEEIASWVKRTENTQRNLFFEYMRCYKSVMRNMDTGVTTIAYCLEHFGHQKDPQKLRLSWSVKMEIADMLKQKLSSGQIIQILKMKTNNDKLKRQYWITPQDVWTVARMLATNPERFVRNEPTPVEGPCFPTERSKTQSGFVKGSIPPIPIEFLLNKEQSSAISTAEGFTGDEEPCPIESSRPELLFESKPVPTEIKEEPCSTACWSGEPSSRSEPSSVGPSCDDGVRVFILSVAPDGKGFALVDQSSDRNGRKEVL</sequence>
<accession>A0A3P7XA68</accession>
<dbReference type="EMBL" id="UZAH01025815">
    <property type="protein sequence ID" value="VDO70971.1"/>
    <property type="molecule type" value="Genomic_DNA"/>
</dbReference>
<dbReference type="PROSITE" id="PS50157">
    <property type="entry name" value="ZINC_FINGER_C2H2_2"/>
    <property type="match status" value="1"/>
</dbReference>
<evidence type="ECO:0000313" key="4">
    <source>
        <dbReference type="EMBL" id="VDO70971.1"/>
    </source>
</evidence>
<reference evidence="4 5" key="1">
    <citation type="submission" date="2018-11" db="EMBL/GenBank/DDBJ databases">
        <authorList>
            <consortium name="Pathogen Informatics"/>
        </authorList>
    </citation>
    <scope>NUCLEOTIDE SEQUENCE [LARGE SCALE GENOMIC DNA]</scope>
</reference>
<evidence type="ECO:0000259" key="3">
    <source>
        <dbReference type="PROSITE" id="PS50157"/>
    </source>
</evidence>
<accession>A0A183FJC6</accession>
<feature type="domain" description="C2H2-type" evidence="3">
    <location>
        <begin position="5"/>
        <end position="33"/>
    </location>
</feature>
<keyword evidence="5" id="KW-1185">Reference proteome</keyword>
<evidence type="ECO:0000313" key="6">
    <source>
        <dbReference type="WBParaSite" id="HPBE_0000710401-mRNA-1"/>
    </source>
</evidence>
<dbReference type="GO" id="GO:0008270">
    <property type="term" value="F:zinc ion binding"/>
    <property type="evidence" value="ECO:0007669"/>
    <property type="project" value="UniProtKB-KW"/>
</dbReference>
<feature type="region of interest" description="Disordered" evidence="2">
    <location>
        <begin position="293"/>
        <end position="315"/>
    </location>
</feature>
<evidence type="ECO:0000256" key="1">
    <source>
        <dbReference type="PROSITE-ProRule" id="PRU00042"/>
    </source>
</evidence>
<dbReference type="SMART" id="SM00355">
    <property type="entry name" value="ZnF_C2H2"/>
    <property type="match status" value="2"/>
</dbReference>
<dbReference type="Proteomes" id="UP000050761">
    <property type="component" value="Unassembled WGS sequence"/>
</dbReference>